<reference evidence="3" key="2">
    <citation type="submission" date="2020-04" db="EMBL/GenBank/DDBJ databases">
        <authorList>
            <consortium name="NCBI Genome Project"/>
        </authorList>
    </citation>
    <scope>NUCLEOTIDE SEQUENCE</scope>
    <source>
        <strain evidence="3">CBS 342.82</strain>
    </source>
</reference>
<feature type="region of interest" description="Disordered" evidence="1">
    <location>
        <begin position="238"/>
        <end position="262"/>
    </location>
</feature>
<feature type="compositionally biased region" description="Basic and acidic residues" evidence="1">
    <location>
        <begin position="240"/>
        <end position="262"/>
    </location>
</feature>
<sequence length="262" mass="29875">MSSSVDKKNGITQAEVLDASKDNIGILNKKVGAILDALDLVARSRTQEYVQAEAVRRARYSLRRASLSTSSSVDDVRPVNAPVSYIWPEDARRAFIMLRKGMPLAQLQAKARKQHAEISKWLAWAKDIPTERRQVPEETLVTQISRELHMTTVYVAILQLVDYRMRDNLSALKFPGLRWCSRLRGTQLLSALKVLATLELPLTFCYDGIDEDCKLMQDIVLARDEMGEWMRLWRSHHPAKGLDKKSEDEEPDQHVKSEDTDT</sequence>
<dbReference type="Proteomes" id="UP000504637">
    <property type="component" value="Unplaced"/>
</dbReference>
<evidence type="ECO:0000313" key="3">
    <source>
        <dbReference type="RefSeq" id="XP_033464789.1"/>
    </source>
</evidence>
<proteinExistence type="predicted"/>
<accession>A0A6J3MIL8</accession>
<organism evidence="3">
    <name type="scientific">Dissoconium aciculare CBS 342.82</name>
    <dbReference type="NCBI Taxonomy" id="1314786"/>
    <lineage>
        <taxon>Eukaryota</taxon>
        <taxon>Fungi</taxon>
        <taxon>Dikarya</taxon>
        <taxon>Ascomycota</taxon>
        <taxon>Pezizomycotina</taxon>
        <taxon>Dothideomycetes</taxon>
        <taxon>Dothideomycetidae</taxon>
        <taxon>Mycosphaerellales</taxon>
        <taxon>Dissoconiaceae</taxon>
        <taxon>Dissoconium</taxon>
    </lineage>
</organism>
<dbReference type="GeneID" id="54361588"/>
<protein>
    <submittedName>
        <fullName evidence="3">Uncharacterized protein</fullName>
    </submittedName>
</protein>
<evidence type="ECO:0000313" key="2">
    <source>
        <dbReference type="Proteomes" id="UP000504637"/>
    </source>
</evidence>
<reference evidence="3" key="3">
    <citation type="submission" date="2025-08" db="UniProtKB">
        <authorList>
            <consortium name="RefSeq"/>
        </authorList>
    </citation>
    <scope>IDENTIFICATION</scope>
    <source>
        <strain evidence="3">CBS 342.82</strain>
    </source>
</reference>
<evidence type="ECO:0000256" key="1">
    <source>
        <dbReference type="SAM" id="MobiDB-lite"/>
    </source>
</evidence>
<dbReference type="RefSeq" id="XP_033464789.1">
    <property type="nucleotide sequence ID" value="XM_033603788.1"/>
</dbReference>
<gene>
    <name evidence="3" type="ORF">K489DRAFT_375895</name>
</gene>
<name>A0A6J3MIL8_9PEZI</name>
<keyword evidence="2" id="KW-1185">Reference proteome</keyword>
<reference evidence="3" key="1">
    <citation type="submission" date="2020-01" db="EMBL/GenBank/DDBJ databases">
        <authorList>
            <consortium name="DOE Joint Genome Institute"/>
            <person name="Haridas S."/>
            <person name="Albert R."/>
            <person name="Binder M."/>
            <person name="Bloem J."/>
            <person name="Labutti K."/>
            <person name="Salamov A."/>
            <person name="Andreopoulos B."/>
            <person name="Baker S.E."/>
            <person name="Barry K."/>
            <person name="Bills G."/>
            <person name="Bluhm B.H."/>
            <person name="Cannon C."/>
            <person name="Castanera R."/>
            <person name="Culley D.E."/>
            <person name="Daum C."/>
            <person name="Ezra D."/>
            <person name="Gonzalez J.B."/>
            <person name="Henrissat B."/>
            <person name="Kuo A."/>
            <person name="Liang C."/>
            <person name="Lipzen A."/>
            <person name="Lutzoni F."/>
            <person name="Magnuson J."/>
            <person name="Mondo S."/>
            <person name="Nolan M."/>
            <person name="Ohm R."/>
            <person name="Pangilinan J."/>
            <person name="Park H.-J."/>
            <person name="Ramirez L."/>
            <person name="Alfaro M."/>
            <person name="Sun H."/>
            <person name="Tritt A."/>
            <person name="Yoshinaga Y."/>
            <person name="Zwiers L.-H."/>
            <person name="Turgeon B.G."/>
            <person name="Goodwin S.B."/>
            <person name="Spatafora J.W."/>
            <person name="Crous P.W."/>
            <person name="Grigoriev I.V."/>
        </authorList>
    </citation>
    <scope>NUCLEOTIDE SEQUENCE</scope>
    <source>
        <strain evidence="3">CBS 342.82</strain>
    </source>
</reference>
<dbReference type="AlphaFoldDB" id="A0A6J3MIL8"/>